<dbReference type="PANTHER" id="PTHR36573">
    <property type="entry name" value="INTERMEMBRANE PHOSPHOLIPID TRANSPORT SYSTEM BINDING PROTEIN MLAC"/>
    <property type="match status" value="1"/>
</dbReference>
<dbReference type="EMBL" id="JBANFI010000004">
    <property type="protein sequence ID" value="MFK7160972.1"/>
    <property type="molecule type" value="Genomic_DNA"/>
</dbReference>
<accession>A0ABW8PXE5</accession>
<feature type="chain" id="PRO_5045774148" evidence="1">
    <location>
        <begin position="26"/>
        <end position="218"/>
    </location>
</feature>
<dbReference type="Gene3D" id="3.10.450.710">
    <property type="entry name" value="Tgt2/MlaC"/>
    <property type="match status" value="1"/>
</dbReference>
<protein>
    <submittedName>
        <fullName evidence="2">ABC transporter substrate-binding protein</fullName>
    </submittedName>
</protein>
<sequence length="218" mass="25329">MMLNKPWRRWVAALLLMFFAGVAQAGSLAPYQVVERGVQAITAAFEAESPYFETQPERLFEALNSAMEPYVDFRQISLRVMGGRYVQAATPAQRDRFAEVFQDSLVRTFARGLMTFDYREFDLDITPRPPRYEDQDHVDVMVVGRDGQRYPVVFTLRQRDGEWKVINLIVNGVNLGLTLNSQFDRAMREQRRNFDRVIAQWSVEGVIEELEEQIQQQP</sequence>
<keyword evidence="1" id="KW-0732">Signal</keyword>
<name>A0ABW8PXE5_9GAMM</name>
<feature type="signal peptide" evidence="1">
    <location>
        <begin position="1"/>
        <end position="25"/>
    </location>
</feature>
<dbReference type="RefSeq" id="WP_405339202.1">
    <property type="nucleotide sequence ID" value="NZ_JBANFI010000004.1"/>
</dbReference>
<comment type="caution">
    <text evidence="2">The sequence shown here is derived from an EMBL/GenBank/DDBJ whole genome shotgun (WGS) entry which is preliminary data.</text>
</comment>
<dbReference type="InterPro" id="IPR008869">
    <property type="entry name" value="MlaC/ttg2D"/>
</dbReference>
<dbReference type="Proteomes" id="UP001621714">
    <property type="component" value="Unassembled WGS sequence"/>
</dbReference>
<evidence type="ECO:0000256" key="1">
    <source>
        <dbReference type="SAM" id="SignalP"/>
    </source>
</evidence>
<gene>
    <name evidence="2" type="ORF">V6U78_07985</name>
</gene>
<organism evidence="2 3">
    <name type="scientific">Marinospirillum alkalitolerans</name>
    <dbReference type="NCBI Taxonomy" id="3123374"/>
    <lineage>
        <taxon>Bacteria</taxon>
        <taxon>Pseudomonadati</taxon>
        <taxon>Pseudomonadota</taxon>
        <taxon>Gammaproteobacteria</taxon>
        <taxon>Oceanospirillales</taxon>
        <taxon>Oceanospirillaceae</taxon>
        <taxon>Marinospirillum</taxon>
    </lineage>
</organism>
<proteinExistence type="predicted"/>
<dbReference type="PANTHER" id="PTHR36573:SF1">
    <property type="entry name" value="INTERMEMBRANE PHOSPHOLIPID TRANSPORT SYSTEM BINDING PROTEIN MLAC"/>
    <property type="match status" value="1"/>
</dbReference>
<dbReference type="PIRSF" id="PIRSF004649">
    <property type="entry name" value="MlaC"/>
    <property type="match status" value="1"/>
</dbReference>
<dbReference type="InterPro" id="IPR042245">
    <property type="entry name" value="Tgt2/MlaC_sf"/>
</dbReference>
<dbReference type="Pfam" id="PF05494">
    <property type="entry name" value="MlaC"/>
    <property type="match status" value="1"/>
</dbReference>
<keyword evidence="3" id="KW-1185">Reference proteome</keyword>
<reference evidence="2 3" key="1">
    <citation type="submission" date="2024-02" db="EMBL/GenBank/DDBJ databases">
        <title>Marinospirillum sp. MEB 164 isolated from Lonar lake sediment.</title>
        <authorList>
            <person name="Joshi A."/>
            <person name="Thite S."/>
        </authorList>
    </citation>
    <scope>NUCLEOTIDE SEQUENCE [LARGE SCALE GENOMIC DNA]</scope>
    <source>
        <strain evidence="2 3">MEB164</strain>
    </source>
</reference>
<evidence type="ECO:0000313" key="3">
    <source>
        <dbReference type="Proteomes" id="UP001621714"/>
    </source>
</evidence>
<evidence type="ECO:0000313" key="2">
    <source>
        <dbReference type="EMBL" id="MFK7160972.1"/>
    </source>
</evidence>